<dbReference type="InterPro" id="IPR010917">
    <property type="entry name" value="TonB_rcpt_CS"/>
</dbReference>
<dbReference type="Gene3D" id="2.170.130.10">
    <property type="entry name" value="TonB-dependent receptor, plug domain"/>
    <property type="match status" value="1"/>
</dbReference>
<dbReference type="CDD" id="cd01347">
    <property type="entry name" value="ligand_gated_channel"/>
    <property type="match status" value="1"/>
</dbReference>
<evidence type="ECO:0000313" key="21">
    <source>
        <dbReference type="Proteomes" id="UP001269819"/>
    </source>
</evidence>
<dbReference type="PROSITE" id="PS01156">
    <property type="entry name" value="TONB_DEPENDENT_REC_2"/>
    <property type="match status" value="1"/>
</dbReference>
<evidence type="ECO:0000256" key="8">
    <source>
        <dbReference type="ARBA" id="ARBA00023004"/>
    </source>
</evidence>
<feature type="chain" id="PRO_5046671113" evidence="17">
    <location>
        <begin position="35"/>
        <end position="677"/>
    </location>
</feature>
<keyword evidence="13 14" id="KW-0998">Cell outer membrane</keyword>
<evidence type="ECO:0000256" key="16">
    <source>
        <dbReference type="RuleBase" id="RU003357"/>
    </source>
</evidence>
<dbReference type="InterPro" id="IPR000531">
    <property type="entry name" value="Beta-barrel_TonB"/>
</dbReference>
<evidence type="ECO:0000256" key="11">
    <source>
        <dbReference type="ARBA" id="ARBA00023136"/>
    </source>
</evidence>
<keyword evidence="4 14" id="KW-1134">Transmembrane beta strand</keyword>
<evidence type="ECO:0000256" key="6">
    <source>
        <dbReference type="ARBA" id="ARBA00022692"/>
    </source>
</evidence>
<sequence>MALSPMRSFRALPFRGSPLSLSIAAVLASSPVVAQVGGEATELQPLQVWGAKVTSSSEYLGDQDIALKQADHMSDLLRDIPGVDVGGTHSVTQRINIRGLNETDLDIRLDGASQYASMFHHIGNLTLNPDIIQAVDVQVGNNSVTNSGLGGSVHFETKNAQDMLRPGERYGARLYAGHGTNAYTQGSATVYGQLTDTVDALLYGYLIDRDNFDDGDGNETIGSDGEIGNMLMKLGWEPAVGHRLQLSYDRYQDEGDYSPRPDMGGSANDGLSGDLVLPTEYNRDTLALNYAYDLGAALNLEVGVYRNQIELNRDESQIDIRWPSNRLSDNTAENTNTGTNVLAVSRVGTGPVAHQITYGLDYNRQESRARYGSDPWIEEDSTTTALYLEDRLQLTDAFSVTPGVRYDHFDRDAVTGDKSFSDVSWALATDFAVNDNLTLFASARELFKAPQLFETFIRYQEVAFLADDIKEESGLNSQVGARYQFNSGLHSFASNLTLFQTDIDDSIRSVYNGDAARYDIINDGDERIEGVELSALYGYDAFSAKLSYAYSEANNRTNDTPALDVNGRSADQGDTITLNLDYTLYDLGVDMGWQSQWVLEEDNVLDGAPVKDGYNVHSVYAQWTPAQVDGLVLTLGVDNLLDEQYTSHASRSGIARGFTLDDFEPGRNVKVSAAYQF</sequence>
<keyword evidence="21" id="KW-1185">Reference proteome</keyword>
<dbReference type="PROSITE" id="PS52016">
    <property type="entry name" value="TONB_DEPENDENT_REC_3"/>
    <property type="match status" value="1"/>
</dbReference>
<evidence type="ECO:0000313" key="20">
    <source>
        <dbReference type="EMBL" id="MDV2078555.1"/>
    </source>
</evidence>
<comment type="subcellular location">
    <subcellularLocation>
        <location evidence="1 14">Cell outer membrane</location>
        <topology evidence="1 14">Multi-pass membrane protein</topology>
    </subcellularLocation>
</comment>
<evidence type="ECO:0000256" key="3">
    <source>
        <dbReference type="ARBA" id="ARBA00022448"/>
    </source>
</evidence>
<keyword evidence="9" id="KW-0406">Ion transport</keyword>
<keyword evidence="3 14" id="KW-0813">Transport</keyword>
<keyword evidence="12 20" id="KW-0675">Receptor</keyword>
<evidence type="ECO:0000256" key="17">
    <source>
        <dbReference type="SAM" id="SignalP"/>
    </source>
</evidence>
<accession>A0ABU3VW90</accession>
<comment type="similarity">
    <text evidence="2 14 16">Belongs to the TonB-dependent receptor family.</text>
</comment>
<keyword evidence="11 14" id="KW-0472">Membrane</keyword>
<dbReference type="RefSeq" id="WP_316973305.1">
    <property type="nucleotide sequence ID" value="NZ_JAWIIJ010000004.1"/>
</dbReference>
<dbReference type="InterPro" id="IPR037066">
    <property type="entry name" value="Plug_dom_sf"/>
</dbReference>
<keyword evidence="5" id="KW-0410">Iron transport</keyword>
<comment type="caution">
    <text evidence="20">The sequence shown here is derived from an EMBL/GenBank/DDBJ whole genome shotgun (WGS) entry which is preliminary data.</text>
</comment>
<feature type="signal peptide" evidence="17">
    <location>
        <begin position="1"/>
        <end position="34"/>
    </location>
</feature>
<evidence type="ECO:0000256" key="4">
    <source>
        <dbReference type="ARBA" id="ARBA00022452"/>
    </source>
</evidence>
<proteinExistence type="inferred from homology"/>
<dbReference type="InterPro" id="IPR010105">
    <property type="entry name" value="TonB_sidphr_rcpt"/>
</dbReference>
<dbReference type="Proteomes" id="UP001269819">
    <property type="component" value="Unassembled WGS sequence"/>
</dbReference>
<keyword evidence="6 14" id="KW-0812">Transmembrane</keyword>
<reference evidence="20 21" key="1">
    <citation type="submission" date="2023-10" db="EMBL/GenBank/DDBJ databases">
        <title>Characteristics and mechanism of a salt-tolerant marine origin heterotrophic nitrifying- aerobic denitrifying bacteria Marinobacter xestospongiae HN1.</title>
        <authorList>
            <person name="Qi R."/>
        </authorList>
    </citation>
    <scope>NUCLEOTIDE SEQUENCE [LARGE SCALE GENOMIC DNA]</scope>
    <source>
        <strain evidence="20 21">HN1</strain>
    </source>
</reference>
<evidence type="ECO:0000256" key="14">
    <source>
        <dbReference type="PROSITE-ProRule" id="PRU01360"/>
    </source>
</evidence>
<evidence type="ECO:0000256" key="2">
    <source>
        <dbReference type="ARBA" id="ARBA00009810"/>
    </source>
</evidence>
<keyword evidence="8" id="KW-0408">Iron</keyword>
<evidence type="ECO:0000256" key="7">
    <source>
        <dbReference type="ARBA" id="ARBA00022729"/>
    </source>
</evidence>
<evidence type="ECO:0000259" key="18">
    <source>
        <dbReference type="Pfam" id="PF00593"/>
    </source>
</evidence>
<evidence type="ECO:0000256" key="15">
    <source>
        <dbReference type="PROSITE-ProRule" id="PRU10144"/>
    </source>
</evidence>
<dbReference type="InterPro" id="IPR036942">
    <property type="entry name" value="Beta-barrel_TonB_sf"/>
</dbReference>
<feature type="domain" description="TonB-dependent receptor-like beta-barrel" evidence="18">
    <location>
        <begin position="243"/>
        <end position="640"/>
    </location>
</feature>
<keyword evidence="10 16" id="KW-0798">TonB box</keyword>
<dbReference type="EMBL" id="JAWIIJ010000004">
    <property type="protein sequence ID" value="MDV2078555.1"/>
    <property type="molecule type" value="Genomic_DNA"/>
</dbReference>
<gene>
    <name evidence="20" type="ORF">RYS15_07655</name>
</gene>
<name>A0ABU3VW90_9GAMM</name>
<evidence type="ECO:0000259" key="19">
    <source>
        <dbReference type="Pfam" id="PF07715"/>
    </source>
</evidence>
<feature type="domain" description="TonB-dependent receptor plug" evidence="19">
    <location>
        <begin position="52"/>
        <end position="147"/>
    </location>
</feature>
<evidence type="ECO:0000256" key="10">
    <source>
        <dbReference type="ARBA" id="ARBA00023077"/>
    </source>
</evidence>
<keyword evidence="7 17" id="KW-0732">Signal</keyword>
<dbReference type="NCBIfam" id="TIGR01783">
    <property type="entry name" value="TonB-siderophor"/>
    <property type="match status" value="1"/>
</dbReference>
<evidence type="ECO:0000256" key="1">
    <source>
        <dbReference type="ARBA" id="ARBA00004571"/>
    </source>
</evidence>
<protein>
    <submittedName>
        <fullName evidence="20">TonB-dependent siderophore receptor</fullName>
    </submittedName>
</protein>
<dbReference type="Pfam" id="PF07715">
    <property type="entry name" value="Plug"/>
    <property type="match status" value="1"/>
</dbReference>
<dbReference type="PANTHER" id="PTHR30069:SF41">
    <property type="entry name" value="HEME_HEMOPEXIN UTILIZATION PROTEIN C"/>
    <property type="match status" value="1"/>
</dbReference>
<evidence type="ECO:0000256" key="12">
    <source>
        <dbReference type="ARBA" id="ARBA00023170"/>
    </source>
</evidence>
<evidence type="ECO:0000256" key="5">
    <source>
        <dbReference type="ARBA" id="ARBA00022496"/>
    </source>
</evidence>
<dbReference type="SUPFAM" id="SSF56935">
    <property type="entry name" value="Porins"/>
    <property type="match status" value="1"/>
</dbReference>
<evidence type="ECO:0000256" key="13">
    <source>
        <dbReference type="ARBA" id="ARBA00023237"/>
    </source>
</evidence>
<dbReference type="Gene3D" id="2.40.170.20">
    <property type="entry name" value="TonB-dependent receptor, beta-barrel domain"/>
    <property type="match status" value="1"/>
</dbReference>
<dbReference type="Pfam" id="PF00593">
    <property type="entry name" value="TonB_dep_Rec_b-barrel"/>
    <property type="match status" value="1"/>
</dbReference>
<organism evidence="20 21">
    <name type="scientific">Marinobacter xestospongiae</name>
    <dbReference type="NCBI Taxonomy" id="994319"/>
    <lineage>
        <taxon>Bacteria</taxon>
        <taxon>Pseudomonadati</taxon>
        <taxon>Pseudomonadota</taxon>
        <taxon>Gammaproteobacteria</taxon>
        <taxon>Pseudomonadales</taxon>
        <taxon>Marinobacteraceae</taxon>
        <taxon>Marinobacter</taxon>
    </lineage>
</organism>
<evidence type="ECO:0000256" key="9">
    <source>
        <dbReference type="ARBA" id="ARBA00023065"/>
    </source>
</evidence>
<dbReference type="InterPro" id="IPR039426">
    <property type="entry name" value="TonB-dep_rcpt-like"/>
</dbReference>
<dbReference type="PANTHER" id="PTHR30069">
    <property type="entry name" value="TONB-DEPENDENT OUTER MEMBRANE RECEPTOR"/>
    <property type="match status" value="1"/>
</dbReference>
<feature type="short sequence motif" description="TonB C-terminal box" evidence="15">
    <location>
        <begin position="660"/>
        <end position="677"/>
    </location>
</feature>
<dbReference type="InterPro" id="IPR012910">
    <property type="entry name" value="Plug_dom"/>
</dbReference>